<organism evidence="2 3">
    <name type="scientific">Candidatus Merdicola faecigallinarum</name>
    <dbReference type="NCBI Taxonomy" id="2840862"/>
    <lineage>
        <taxon>Bacteria</taxon>
        <taxon>Bacillati</taxon>
        <taxon>Bacillota</taxon>
        <taxon>Clostridia</taxon>
        <taxon>Candidatus Merdicola</taxon>
    </lineage>
</organism>
<proteinExistence type="predicted"/>
<comment type="caution">
    <text evidence="2">The sequence shown here is derived from an EMBL/GenBank/DDBJ whole genome shotgun (WGS) entry which is preliminary data.</text>
</comment>
<dbReference type="CDD" id="cd11614">
    <property type="entry name" value="SAF_CpaB_FlgA_like"/>
    <property type="match status" value="1"/>
</dbReference>
<feature type="transmembrane region" description="Helical" evidence="1">
    <location>
        <begin position="12"/>
        <end position="37"/>
    </location>
</feature>
<keyword evidence="1" id="KW-0472">Membrane</keyword>
<dbReference type="Proteomes" id="UP000824093">
    <property type="component" value="Unassembled WGS sequence"/>
</dbReference>
<protein>
    <submittedName>
        <fullName evidence="2">SAF domain-containing protein</fullName>
    </submittedName>
</protein>
<dbReference type="AlphaFoldDB" id="A0A9D1M249"/>
<sequence>MATNPMQRQKRVSYLLGMLTMLVISAIVIGIIGMQLVNMKKKEKEAQAALTTVYVLNTDVSSGVEITPDMLVTKQVDKNTVPADAFGDIEVFQSYSLVDEAGNSVLSDENGMYVQPNETKIRIEMEVETGKYYKEVNGQKEYTELSNVPLVAKVDLNKNTVLTRDLVSKSDSKVTSDVRTQEYNMFTLPTNLETGDFVDIRIRFPSGLDYIVVAKKEVTIPDVAGIPSTDTININISEDETLTISNAIVEAYQVLGTELYVSKYTDPGMQQASIPTYPIKREIMELVNTNPNIVDEAKQALYARYNTDQRNNAINSEIQRNAEDADKNIESGITDHITRQQELRQQYLEALAGGTAQ</sequence>
<evidence type="ECO:0000313" key="2">
    <source>
        <dbReference type="EMBL" id="HIU52435.1"/>
    </source>
</evidence>
<reference evidence="2" key="1">
    <citation type="submission" date="2020-10" db="EMBL/GenBank/DDBJ databases">
        <authorList>
            <person name="Gilroy R."/>
        </authorList>
    </citation>
    <scope>NUCLEOTIDE SEQUENCE</scope>
    <source>
        <strain evidence="2">CHK195-15760</strain>
    </source>
</reference>
<evidence type="ECO:0000313" key="3">
    <source>
        <dbReference type="Proteomes" id="UP000824093"/>
    </source>
</evidence>
<keyword evidence="1" id="KW-0812">Transmembrane</keyword>
<accession>A0A9D1M249</accession>
<evidence type="ECO:0000256" key="1">
    <source>
        <dbReference type="SAM" id="Phobius"/>
    </source>
</evidence>
<keyword evidence="1" id="KW-1133">Transmembrane helix</keyword>
<reference evidence="2" key="2">
    <citation type="journal article" date="2021" name="PeerJ">
        <title>Extensive microbial diversity within the chicken gut microbiome revealed by metagenomics and culture.</title>
        <authorList>
            <person name="Gilroy R."/>
            <person name="Ravi A."/>
            <person name="Getino M."/>
            <person name="Pursley I."/>
            <person name="Horton D.L."/>
            <person name="Alikhan N.F."/>
            <person name="Baker D."/>
            <person name="Gharbi K."/>
            <person name="Hall N."/>
            <person name="Watson M."/>
            <person name="Adriaenssens E.M."/>
            <person name="Foster-Nyarko E."/>
            <person name="Jarju S."/>
            <person name="Secka A."/>
            <person name="Antonio M."/>
            <person name="Oren A."/>
            <person name="Chaudhuri R.R."/>
            <person name="La Ragione R."/>
            <person name="Hildebrand F."/>
            <person name="Pallen M.J."/>
        </authorList>
    </citation>
    <scope>NUCLEOTIDE SEQUENCE</scope>
    <source>
        <strain evidence="2">CHK195-15760</strain>
    </source>
</reference>
<name>A0A9D1M249_9FIRM</name>
<dbReference type="EMBL" id="DVNH01000063">
    <property type="protein sequence ID" value="HIU52435.1"/>
    <property type="molecule type" value="Genomic_DNA"/>
</dbReference>
<gene>
    <name evidence="2" type="ORF">IAB70_07515</name>
</gene>